<evidence type="ECO:0000313" key="4">
    <source>
        <dbReference type="Proteomes" id="UP000631181"/>
    </source>
</evidence>
<dbReference type="OrthoDB" id="4477787at2759"/>
<keyword evidence="4" id="KW-1185">Reference proteome</keyword>
<evidence type="ECO:0000313" key="3">
    <source>
        <dbReference type="EMBL" id="KAF7717218.1"/>
    </source>
</evidence>
<dbReference type="Proteomes" id="UP000631181">
    <property type="component" value="Unassembled WGS sequence"/>
</dbReference>
<sequence>MHLSPDRVLLLLWLTFGSVNALGLSCIKVASALIGRPTHLYNLFQTEICERGCEPTVPHWDLWTRNNSFVPAVRNIMTRMNIPHSENALFKMGDDVASIIKVQCGPMLGDRHICSDPATLADFGNCFKRYFFKASLKYIPILLPMASDAACKEQYQYLQGNELWDETIPKNMRAYASVCHDLKADSVVHQQGPSGEEGSVEFENHEDL</sequence>
<feature type="signal peptide" evidence="2">
    <location>
        <begin position="1"/>
        <end position="21"/>
    </location>
</feature>
<evidence type="ECO:0000256" key="2">
    <source>
        <dbReference type="SAM" id="SignalP"/>
    </source>
</evidence>
<name>A0A8J8W376_9EURO</name>
<reference evidence="3" key="1">
    <citation type="journal article" date="2020" name="Front. Microbiol.">
        <title>Gene regulatory networks of Penicillium echinulatum 2HH and Penicillium oxalicum 114-2 inferred by a computational biology approach.</title>
        <authorList>
            <person name="Lenz A.R."/>
            <person name="Galan-Vasquez E."/>
            <person name="Balbinot E."/>
            <person name="De Abreu F.P."/>
            <person name="De Oliveira N.S."/>
            <person name="Da Rosa L.O."/>
            <person name="De Avila E Silva S."/>
            <person name="Camassola M."/>
            <person name="Dillon A.J.P."/>
            <person name="Perez-Rueda E."/>
        </authorList>
    </citation>
    <scope>NUCLEOTIDE SEQUENCE</scope>
    <source>
        <strain evidence="3">S1M29</strain>
    </source>
</reference>
<keyword evidence="2" id="KW-0732">Signal</keyword>
<evidence type="ECO:0000256" key="1">
    <source>
        <dbReference type="SAM" id="MobiDB-lite"/>
    </source>
</evidence>
<feature type="chain" id="PRO_5035317184" evidence="2">
    <location>
        <begin position="22"/>
        <end position="208"/>
    </location>
</feature>
<proteinExistence type="predicted"/>
<comment type="caution">
    <text evidence="3">The sequence shown here is derived from an EMBL/GenBank/DDBJ whole genome shotgun (WGS) entry which is preliminary data.</text>
</comment>
<protein>
    <submittedName>
        <fullName evidence="3">Uncharacterized protein</fullName>
    </submittedName>
</protein>
<dbReference type="EMBL" id="WIWV01000029">
    <property type="protein sequence ID" value="KAF7717218.1"/>
    <property type="molecule type" value="Genomic_DNA"/>
</dbReference>
<dbReference type="PROSITE" id="PS51257">
    <property type="entry name" value="PROKAR_LIPOPROTEIN"/>
    <property type="match status" value="1"/>
</dbReference>
<dbReference type="AlphaFoldDB" id="A0A8J8W376"/>
<accession>A0A8J8W376</accession>
<feature type="region of interest" description="Disordered" evidence="1">
    <location>
        <begin position="189"/>
        <end position="208"/>
    </location>
</feature>
<organism evidence="3 4">
    <name type="scientific">Penicillium ucsense</name>
    <dbReference type="NCBI Taxonomy" id="2839758"/>
    <lineage>
        <taxon>Eukaryota</taxon>
        <taxon>Fungi</taxon>
        <taxon>Dikarya</taxon>
        <taxon>Ascomycota</taxon>
        <taxon>Pezizomycotina</taxon>
        <taxon>Eurotiomycetes</taxon>
        <taxon>Eurotiomycetidae</taxon>
        <taxon>Eurotiales</taxon>
        <taxon>Aspergillaceae</taxon>
        <taxon>Penicillium</taxon>
    </lineage>
</organism>
<gene>
    <name evidence="3" type="ORF">PECM_004390</name>
</gene>